<keyword evidence="2" id="KW-1185">Reference proteome</keyword>
<proteinExistence type="predicted"/>
<evidence type="ECO:0000313" key="1">
    <source>
        <dbReference type="EMBL" id="GMH74910.1"/>
    </source>
</evidence>
<gene>
    <name evidence="1" type="ORF">TrRE_jg6229</name>
</gene>
<name>A0A9W7ARZ3_9STRA</name>
<comment type="caution">
    <text evidence="1">The sequence shown here is derived from an EMBL/GenBank/DDBJ whole genome shotgun (WGS) entry which is preliminary data.</text>
</comment>
<protein>
    <submittedName>
        <fullName evidence="1">Uncharacterized protein</fullName>
    </submittedName>
</protein>
<dbReference type="Proteomes" id="UP001165082">
    <property type="component" value="Unassembled WGS sequence"/>
</dbReference>
<accession>A0A9W7ARZ3</accession>
<dbReference type="AlphaFoldDB" id="A0A9W7ARZ3"/>
<evidence type="ECO:0000313" key="2">
    <source>
        <dbReference type="Proteomes" id="UP001165082"/>
    </source>
</evidence>
<dbReference type="EMBL" id="BRXZ01001598">
    <property type="protein sequence ID" value="GMH74910.1"/>
    <property type="molecule type" value="Genomic_DNA"/>
</dbReference>
<sequence>MSNEKPIVLFTVIQALATRGVPCTSAHSKSASSFIRVKYLIVLCCSVSDSDACSRSQAPGGCCKSPPEGSPAHEAFLHVELPNTKDYQGKMGEWVDKCWEDLNAGLTLLGIL</sequence>
<organism evidence="1 2">
    <name type="scientific">Triparma retinervis</name>
    <dbReference type="NCBI Taxonomy" id="2557542"/>
    <lineage>
        <taxon>Eukaryota</taxon>
        <taxon>Sar</taxon>
        <taxon>Stramenopiles</taxon>
        <taxon>Ochrophyta</taxon>
        <taxon>Bolidophyceae</taxon>
        <taxon>Parmales</taxon>
        <taxon>Triparmaceae</taxon>
        <taxon>Triparma</taxon>
    </lineage>
</organism>
<reference evidence="1" key="1">
    <citation type="submission" date="2022-07" db="EMBL/GenBank/DDBJ databases">
        <title>Genome analysis of Parmales, a sister group of diatoms, reveals the evolutionary specialization of diatoms from phago-mixotrophs to photoautotrophs.</title>
        <authorList>
            <person name="Ban H."/>
            <person name="Sato S."/>
            <person name="Yoshikawa S."/>
            <person name="Kazumasa Y."/>
            <person name="Nakamura Y."/>
            <person name="Ichinomiya M."/>
            <person name="Saitoh K."/>
            <person name="Sato N."/>
            <person name="Blanc-Mathieu R."/>
            <person name="Endo H."/>
            <person name="Kuwata A."/>
            <person name="Ogata H."/>
        </authorList>
    </citation>
    <scope>NUCLEOTIDE SEQUENCE</scope>
</reference>
<dbReference type="OrthoDB" id="10437098at2759"/>